<reference evidence="1 2" key="1">
    <citation type="journal article" date="2013" name="Genome Announc.">
        <title>Draft Genome Sequence of Arthrobacter gangotriensis Strain Lz1yT, Isolated from a Penguin Rookery Soil Sample Collected in Antarctica, near the Indian Station Dakshin Gangotri.</title>
        <authorList>
            <person name="Shivaji S."/>
            <person name="Ara S."/>
            <person name="Bandi S."/>
            <person name="Singh A."/>
            <person name="Kumar Pinnaka A."/>
        </authorList>
    </citation>
    <scope>NUCLEOTIDE SEQUENCE [LARGE SCALE GENOMIC DNA]</scope>
    <source>
        <strain evidence="1 2">Lz1y</strain>
    </source>
</reference>
<dbReference type="EMBL" id="AOCK01000006">
    <property type="protein sequence ID" value="EMQ98332.1"/>
    <property type="molecule type" value="Genomic_DNA"/>
</dbReference>
<dbReference type="STRING" id="1276920.ADIAG_02350"/>
<comment type="caution">
    <text evidence="1">The sequence shown here is derived from an EMBL/GenBank/DDBJ whole genome shotgun (WGS) entry which is preliminary data.</text>
</comment>
<name>M7MPQ1_9MICC</name>
<organism evidence="1 2">
    <name type="scientific">Paeniglutamicibacter gangotriensis Lz1y</name>
    <dbReference type="NCBI Taxonomy" id="1276920"/>
    <lineage>
        <taxon>Bacteria</taxon>
        <taxon>Bacillati</taxon>
        <taxon>Actinomycetota</taxon>
        <taxon>Actinomycetes</taxon>
        <taxon>Micrococcales</taxon>
        <taxon>Micrococcaceae</taxon>
        <taxon>Paeniglutamicibacter</taxon>
    </lineage>
</organism>
<dbReference type="Proteomes" id="UP000012015">
    <property type="component" value="Unassembled WGS sequence"/>
</dbReference>
<gene>
    <name evidence="1" type="ORF">ADIAG_02350</name>
</gene>
<sequence>MKFLLRFLPHQVDVEEAQAMKREAVSEHTAALESLEAAREQSAVLRKINARNHFSESLTRTFQGRGAV</sequence>
<proteinExistence type="predicted"/>
<protein>
    <submittedName>
        <fullName evidence="1">Uncharacterized protein</fullName>
    </submittedName>
</protein>
<evidence type="ECO:0000313" key="1">
    <source>
        <dbReference type="EMBL" id="EMQ98332.1"/>
    </source>
</evidence>
<accession>M7MPQ1</accession>
<dbReference type="Pfam" id="PF24596">
    <property type="entry name" value="DUF7620"/>
    <property type="match status" value="1"/>
</dbReference>
<dbReference type="AlphaFoldDB" id="M7MPQ1"/>
<keyword evidence="2" id="KW-1185">Reference proteome</keyword>
<evidence type="ECO:0000313" key="2">
    <source>
        <dbReference type="Proteomes" id="UP000012015"/>
    </source>
</evidence>
<dbReference type="InterPro" id="IPR056037">
    <property type="entry name" value="DUF7620"/>
</dbReference>